<evidence type="ECO:0000256" key="1">
    <source>
        <dbReference type="ARBA" id="ARBA00004651"/>
    </source>
</evidence>
<evidence type="ECO:0000313" key="9">
    <source>
        <dbReference type="EMBL" id="GGB90580.1"/>
    </source>
</evidence>
<feature type="transmembrane region" description="Helical" evidence="7">
    <location>
        <begin position="129"/>
        <end position="150"/>
    </location>
</feature>
<comment type="similarity">
    <text evidence="2">Belongs to the EamA transporter family.</text>
</comment>
<proteinExistence type="inferred from homology"/>
<sequence>MTSAPSAVHDGRSRLAVLLLLSVTAVWGSTFFLIRDLVEHVPSADFLAVRFGIAAVLMFALFSRQTRALTRRELALGAGLGVLYAVAQLLQTVGLESTAASVSGFLTGTYIVLTPVLGALLLRDHVPRAAWVAALIATAGIGVLSLQGLAMGFGEALTLGSAAVYALHILALGRWSTASTALGLSTVQAAVIAVVCLVAAAPDGITLPGDGGQWLSLLYMAVVAGAGALLAQTWAQAHLTATRAAVVMAMEPVFAALFAVLFGDETVTWRLLVGGGLVLAAMYLVELRAAAHDDGASALEDPPAEILHHDV</sequence>
<dbReference type="SUPFAM" id="SSF103481">
    <property type="entry name" value="Multidrug resistance efflux transporter EmrE"/>
    <property type="match status" value="2"/>
</dbReference>
<feature type="transmembrane region" description="Helical" evidence="7">
    <location>
        <begin position="46"/>
        <end position="62"/>
    </location>
</feature>
<comment type="subcellular location">
    <subcellularLocation>
        <location evidence="1">Cell membrane</location>
        <topology evidence="1">Multi-pass membrane protein</topology>
    </subcellularLocation>
</comment>
<feature type="transmembrane region" description="Helical" evidence="7">
    <location>
        <begin position="74"/>
        <end position="93"/>
    </location>
</feature>
<keyword evidence="5 7" id="KW-1133">Transmembrane helix</keyword>
<dbReference type="GO" id="GO:0005886">
    <property type="term" value="C:plasma membrane"/>
    <property type="evidence" value="ECO:0007669"/>
    <property type="project" value="UniProtKB-SubCell"/>
</dbReference>
<reference evidence="9" key="1">
    <citation type="journal article" date="2014" name="Int. J. Syst. Evol. Microbiol.">
        <title>Complete genome sequence of Corynebacterium casei LMG S-19264T (=DSM 44701T), isolated from a smear-ripened cheese.</title>
        <authorList>
            <consortium name="US DOE Joint Genome Institute (JGI-PGF)"/>
            <person name="Walter F."/>
            <person name="Albersmeier A."/>
            <person name="Kalinowski J."/>
            <person name="Ruckert C."/>
        </authorList>
    </citation>
    <scope>NUCLEOTIDE SEQUENCE</scope>
    <source>
        <strain evidence="9">CGMCC 1.10749</strain>
    </source>
</reference>
<accession>A0A8H9KRY5</accession>
<evidence type="ECO:0000256" key="6">
    <source>
        <dbReference type="ARBA" id="ARBA00023136"/>
    </source>
</evidence>
<dbReference type="Pfam" id="PF00892">
    <property type="entry name" value="EamA"/>
    <property type="match status" value="2"/>
</dbReference>
<dbReference type="PANTHER" id="PTHR42920">
    <property type="entry name" value="OS03G0707200 PROTEIN-RELATED"/>
    <property type="match status" value="1"/>
</dbReference>
<gene>
    <name evidence="9" type="ORF">GCM10011314_33040</name>
</gene>
<evidence type="ECO:0000256" key="4">
    <source>
        <dbReference type="ARBA" id="ARBA00022692"/>
    </source>
</evidence>
<keyword evidence="4 7" id="KW-0812">Transmembrane</keyword>
<dbReference type="RefSeq" id="WP_052117424.1">
    <property type="nucleotide sequence ID" value="NZ_BMEA01000006.1"/>
</dbReference>
<dbReference type="AlphaFoldDB" id="A0A8H9KRY5"/>
<feature type="transmembrane region" description="Helical" evidence="7">
    <location>
        <begin position="243"/>
        <end position="261"/>
    </location>
</feature>
<keyword evidence="6 7" id="KW-0472">Membrane</keyword>
<feature type="transmembrane region" description="Helical" evidence="7">
    <location>
        <begin position="180"/>
        <end position="201"/>
    </location>
</feature>
<feature type="domain" description="EamA" evidence="8">
    <location>
        <begin position="153"/>
        <end position="285"/>
    </location>
</feature>
<evidence type="ECO:0000256" key="3">
    <source>
        <dbReference type="ARBA" id="ARBA00022475"/>
    </source>
</evidence>
<name>A0A8H9KRY5_9MICO</name>
<dbReference type="InterPro" id="IPR037185">
    <property type="entry name" value="EmrE-like"/>
</dbReference>
<reference evidence="9" key="2">
    <citation type="submission" date="2020-09" db="EMBL/GenBank/DDBJ databases">
        <authorList>
            <person name="Sun Q."/>
            <person name="Zhou Y."/>
        </authorList>
    </citation>
    <scope>NUCLEOTIDE SEQUENCE</scope>
    <source>
        <strain evidence="9">CGMCC 1.10749</strain>
    </source>
</reference>
<evidence type="ECO:0000256" key="7">
    <source>
        <dbReference type="SAM" id="Phobius"/>
    </source>
</evidence>
<comment type="caution">
    <text evidence="9">The sequence shown here is derived from an EMBL/GenBank/DDBJ whole genome shotgun (WGS) entry which is preliminary data.</text>
</comment>
<evidence type="ECO:0000259" key="8">
    <source>
        <dbReference type="Pfam" id="PF00892"/>
    </source>
</evidence>
<feature type="transmembrane region" description="Helical" evidence="7">
    <location>
        <begin position="213"/>
        <end position="231"/>
    </location>
</feature>
<feature type="transmembrane region" description="Helical" evidence="7">
    <location>
        <begin position="156"/>
        <end position="173"/>
    </location>
</feature>
<dbReference type="Proteomes" id="UP000628079">
    <property type="component" value="Unassembled WGS sequence"/>
</dbReference>
<dbReference type="PANTHER" id="PTHR42920:SF5">
    <property type="entry name" value="EAMA DOMAIN-CONTAINING PROTEIN"/>
    <property type="match status" value="1"/>
</dbReference>
<keyword evidence="3" id="KW-1003">Cell membrane</keyword>
<evidence type="ECO:0000313" key="10">
    <source>
        <dbReference type="Proteomes" id="UP000628079"/>
    </source>
</evidence>
<feature type="domain" description="EamA" evidence="8">
    <location>
        <begin position="15"/>
        <end position="145"/>
    </location>
</feature>
<organism evidence="9 10">
    <name type="scientific">Knoellia flava</name>
    <dbReference type="NCBI Taxonomy" id="913969"/>
    <lineage>
        <taxon>Bacteria</taxon>
        <taxon>Bacillati</taxon>
        <taxon>Actinomycetota</taxon>
        <taxon>Actinomycetes</taxon>
        <taxon>Micrococcales</taxon>
        <taxon>Intrasporangiaceae</taxon>
        <taxon>Knoellia</taxon>
    </lineage>
</organism>
<protein>
    <submittedName>
        <fullName evidence="9">Multidrug transporter</fullName>
    </submittedName>
</protein>
<dbReference type="InterPro" id="IPR051258">
    <property type="entry name" value="Diverse_Substrate_Transporter"/>
</dbReference>
<dbReference type="InterPro" id="IPR000620">
    <property type="entry name" value="EamA_dom"/>
</dbReference>
<evidence type="ECO:0000256" key="5">
    <source>
        <dbReference type="ARBA" id="ARBA00022989"/>
    </source>
</evidence>
<evidence type="ECO:0000256" key="2">
    <source>
        <dbReference type="ARBA" id="ARBA00007362"/>
    </source>
</evidence>
<feature type="transmembrane region" description="Helical" evidence="7">
    <location>
        <begin position="99"/>
        <end position="122"/>
    </location>
</feature>
<feature type="transmembrane region" description="Helical" evidence="7">
    <location>
        <begin position="15"/>
        <end position="34"/>
    </location>
</feature>
<feature type="transmembrane region" description="Helical" evidence="7">
    <location>
        <begin position="267"/>
        <end position="285"/>
    </location>
</feature>
<dbReference type="EMBL" id="BMEA01000006">
    <property type="protein sequence ID" value="GGB90580.1"/>
    <property type="molecule type" value="Genomic_DNA"/>
</dbReference>